<comment type="caution">
    <text evidence="1">The sequence shown here is derived from an EMBL/GenBank/DDBJ whole genome shotgun (WGS) entry which is preliminary data.</text>
</comment>
<name>A0ACC2CJN5_DIPCM</name>
<protein>
    <submittedName>
        <fullName evidence="1">Uncharacterized protein</fullName>
    </submittedName>
</protein>
<accession>A0ACC2CJN5</accession>
<evidence type="ECO:0000313" key="2">
    <source>
        <dbReference type="Proteomes" id="UP001162992"/>
    </source>
</evidence>
<reference evidence="2" key="1">
    <citation type="journal article" date="2024" name="Proc. Natl. Acad. Sci. U.S.A.">
        <title>Extraordinary preservation of gene collinearity over three hundred million years revealed in homosporous lycophytes.</title>
        <authorList>
            <person name="Li C."/>
            <person name="Wickell D."/>
            <person name="Kuo L.Y."/>
            <person name="Chen X."/>
            <person name="Nie B."/>
            <person name="Liao X."/>
            <person name="Peng D."/>
            <person name="Ji J."/>
            <person name="Jenkins J."/>
            <person name="Williams M."/>
            <person name="Shu S."/>
            <person name="Plott C."/>
            <person name="Barry K."/>
            <person name="Rajasekar S."/>
            <person name="Grimwood J."/>
            <person name="Han X."/>
            <person name="Sun S."/>
            <person name="Hou Z."/>
            <person name="He W."/>
            <person name="Dai G."/>
            <person name="Sun C."/>
            <person name="Schmutz J."/>
            <person name="Leebens-Mack J.H."/>
            <person name="Li F.W."/>
            <person name="Wang L."/>
        </authorList>
    </citation>
    <scope>NUCLEOTIDE SEQUENCE [LARGE SCALE GENOMIC DNA]</scope>
    <source>
        <strain evidence="2">cv. PW_Plant_1</strain>
    </source>
</reference>
<evidence type="ECO:0000313" key="1">
    <source>
        <dbReference type="EMBL" id="KAJ7542203.1"/>
    </source>
</evidence>
<dbReference type="Proteomes" id="UP001162992">
    <property type="component" value="Chromosome 10"/>
</dbReference>
<organism evidence="1 2">
    <name type="scientific">Diphasiastrum complanatum</name>
    <name type="common">Issler's clubmoss</name>
    <name type="synonym">Lycopodium complanatum</name>
    <dbReference type="NCBI Taxonomy" id="34168"/>
    <lineage>
        <taxon>Eukaryota</taxon>
        <taxon>Viridiplantae</taxon>
        <taxon>Streptophyta</taxon>
        <taxon>Embryophyta</taxon>
        <taxon>Tracheophyta</taxon>
        <taxon>Lycopodiopsida</taxon>
        <taxon>Lycopodiales</taxon>
        <taxon>Lycopodiaceae</taxon>
        <taxon>Lycopodioideae</taxon>
        <taxon>Diphasiastrum</taxon>
    </lineage>
</organism>
<dbReference type="EMBL" id="CM055101">
    <property type="protein sequence ID" value="KAJ7542203.1"/>
    <property type="molecule type" value="Genomic_DNA"/>
</dbReference>
<sequence>MSLTRFCYGAISRRSLKELYIAFAGLIALIFTRTFIVYFSVSSNPQEFRPVRQSPTTNNYAHAKIENVDPAPASYFMQIHNPSSGVLRLHEQVTLKTNNETKLIVDEVRKDKDKSILVSPLSISEKPDEDKRAVTEISQGSLQREIKENKQIRKHDDRAGEMSPFEEAQESTQMSSLTMEILARDHASERPIENMETEVESDQSAGVILSEWQAMQLSKTSSEDENKVLTQYSEYAPKCYADQSRSSPDTAEDLDSVELQRISRIHKARNRREMLKLNWEKIGIMQITDHRTKQFSHRLKDFFVSCRCSARFFMTWFSPASTFGPRERICIESIFKFHPLACVVIVSRSLDTERGDCILRPFIDAGYHIMAAAPDVPSLLENTSAEIWFRRLKEGQVDPGGISLSQNLSNLLRLVILFKFGGIYVDTDVIALRDFSNLSNSIGAQSTDASGQWNRLNNAVLIFDESHPVLLQLIRDFTSQFDGSKWGHNGPYLVSRVIQKIKNTNSFNLTTLPPKAFYPATWHQIGSWFQSPKHEMERQWKAAKLQELQLETYAVHLWNKQTKMLVVERDSILAELFQRCCVFCNDTGS</sequence>
<gene>
    <name evidence="1" type="ORF">O6H91_10G094300</name>
</gene>
<keyword evidence="2" id="KW-1185">Reference proteome</keyword>
<proteinExistence type="predicted"/>